<dbReference type="VEuPathDB" id="FungiDB:PV08_02075"/>
<feature type="compositionally biased region" description="Polar residues" evidence="1">
    <location>
        <begin position="383"/>
        <end position="401"/>
    </location>
</feature>
<dbReference type="RefSeq" id="XP_016241711.1">
    <property type="nucleotide sequence ID" value="XM_016376435.1"/>
</dbReference>
<feature type="compositionally biased region" description="Basic residues" evidence="1">
    <location>
        <begin position="504"/>
        <end position="517"/>
    </location>
</feature>
<gene>
    <name evidence="2" type="ORF">PV08_02075</name>
</gene>
<protein>
    <submittedName>
        <fullName evidence="2">Uncharacterized protein</fullName>
    </submittedName>
</protein>
<accession>A0A0D2BSV9</accession>
<dbReference type="STRING" id="91928.A0A0D2BSV9"/>
<sequence>MPAEIADSDAESDFNSPVKKTVAMEEVAGFGDGARPSQVSLSGYDFDQFLDPTQRLSSLSPGHANGAPTASELLAGLPSESSPMQMGRGSDASLVYGKKRAHSDYQDPSETLFNEPSLKSASSKRTKTYAHSSKPRGILHDIDLFAPSAEPYSGEIHRSESDQKTSALNVDLSIKTGPPNGAVNLLGESLTGSTHRLSTSVASMGQYESINLDFRGSGQGMDINANPFGSLSQISSRELQLPDHTGSADGLSTSAEYQPEEYNQRNLEVLKNLDLPHQHLSTMELSSPRPLLPINPYRIMQNDGPTAEVTEEIVQAADKCTDAPITMAEPASNATVIEKPPPKKRGRKPKNSQVSSNTPFPAVDDDMDELAMHELATVNRSRQGTVDSVYSQASQASTGKTSTRKRKRQLSTQVGDAREQSRQSTEPSPVKEPSSEMILGDEALIGLPKEQYKPRPSRSRSKRVADVENTDSLCLEQQTPANSKMVDFEDPKEQTPVAASTKPSAKKGRKSKVKRAKTSAAALLKRGEPMLSEGEDDVVWMDTKPAPVKLDLPPDLKVLKKEDDVTEDIETAKDPQKVQLQEIVQGGKVSVEIRTDAPAEDQEPVVVPKKRGRKPKKTPAVSETKTIEEQDEQVDKKRKALAEKSGNMSSDHQDQAKDDDPKVPTVSPLSSPEPEEQQKPLEQTPKVAVVLNPPPKSTPDKPPSTHSPIKSTLLSAGKKTIYRIGLSRRQNIPSLLRKVQRDKPPPKIVVRKEKENKKKKNDCSDDENTDRNEMRGADGMLVEWDF</sequence>
<dbReference type="AlphaFoldDB" id="A0A0D2BSV9"/>
<dbReference type="GeneID" id="27329158"/>
<dbReference type="Proteomes" id="UP000053328">
    <property type="component" value="Unassembled WGS sequence"/>
</dbReference>
<feature type="region of interest" description="Disordered" evidence="1">
    <location>
        <begin position="383"/>
        <end position="518"/>
    </location>
</feature>
<feature type="region of interest" description="Disordered" evidence="1">
    <location>
        <begin position="324"/>
        <end position="365"/>
    </location>
</feature>
<feature type="compositionally biased region" description="Basic and acidic residues" evidence="1">
    <location>
        <begin position="651"/>
        <end position="662"/>
    </location>
</feature>
<feature type="compositionally biased region" description="Pro residues" evidence="1">
    <location>
        <begin position="692"/>
        <end position="702"/>
    </location>
</feature>
<feature type="compositionally biased region" description="Basic and acidic residues" evidence="1">
    <location>
        <begin position="739"/>
        <end position="756"/>
    </location>
</feature>
<feature type="region of interest" description="Disordered" evidence="1">
    <location>
        <begin position="53"/>
        <end position="133"/>
    </location>
</feature>
<feature type="compositionally biased region" description="Low complexity" evidence="1">
    <location>
        <begin position="663"/>
        <end position="672"/>
    </location>
</feature>
<feature type="compositionally biased region" description="Basic residues" evidence="1">
    <location>
        <begin position="608"/>
        <end position="617"/>
    </location>
</feature>
<dbReference type="EMBL" id="KN847492">
    <property type="protein sequence ID" value="KIW21495.1"/>
    <property type="molecule type" value="Genomic_DNA"/>
</dbReference>
<evidence type="ECO:0000256" key="1">
    <source>
        <dbReference type="SAM" id="MobiDB-lite"/>
    </source>
</evidence>
<reference evidence="2 3" key="1">
    <citation type="submission" date="2015-01" db="EMBL/GenBank/DDBJ databases">
        <title>The Genome Sequence of Exophiala spinifera CBS89968.</title>
        <authorList>
            <consortium name="The Broad Institute Genomics Platform"/>
            <person name="Cuomo C."/>
            <person name="de Hoog S."/>
            <person name="Gorbushina A."/>
            <person name="Stielow B."/>
            <person name="Teixiera M."/>
            <person name="Abouelleil A."/>
            <person name="Chapman S.B."/>
            <person name="Priest M."/>
            <person name="Young S.K."/>
            <person name="Wortman J."/>
            <person name="Nusbaum C."/>
            <person name="Birren B."/>
        </authorList>
    </citation>
    <scope>NUCLEOTIDE SEQUENCE [LARGE SCALE GENOMIC DNA]</scope>
    <source>
        <strain evidence="2 3">CBS 89968</strain>
    </source>
</reference>
<feature type="compositionally biased region" description="Polar residues" evidence="1">
    <location>
        <begin position="470"/>
        <end position="482"/>
    </location>
</feature>
<evidence type="ECO:0000313" key="2">
    <source>
        <dbReference type="EMBL" id="KIW21495.1"/>
    </source>
</evidence>
<name>A0A0D2BSV9_9EURO</name>
<keyword evidence="3" id="KW-1185">Reference proteome</keyword>
<dbReference type="HOGENOM" id="CLU_357532_0_0_1"/>
<feature type="region of interest" description="Disordered" evidence="1">
    <location>
        <begin position="585"/>
        <end position="714"/>
    </location>
</feature>
<feature type="region of interest" description="Disordered" evidence="1">
    <location>
        <begin position="729"/>
        <end position="786"/>
    </location>
</feature>
<proteinExistence type="predicted"/>
<feature type="compositionally biased region" description="Polar residues" evidence="1">
    <location>
        <begin position="106"/>
        <end position="121"/>
    </location>
</feature>
<evidence type="ECO:0000313" key="3">
    <source>
        <dbReference type="Proteomes" id="UP000053328"/>
    </source>
</evidence>
<organism evidence="2 3">
    <name type="scientific">Exophiala spinifera</name>
    <dbReference type="NCBI Taxonomy" id="91928"/>
    <lineage>
        <taxon>Eukaryota</taxon>
        <taxon>Fungi</taxon>
        <taxon>Dikarya</taxon>
        <taxon>Ascomycota</taxon>
        <taxon>Pezizomycotina</taxon>
        <taxon>Eurotiomycetes</taxon>
        <taxon>Chaetothyriomycetidae</taxon>
        <taxon>Chaetothyriales</taxon>
        <taxon>Herpotrichiellaceae</taxon>
        <taxon>Exophiala</taxon>
    </lineage>
</organism>
<dbReference type="OrthoDB" id="5404794at2759"/>